<comment type="caution">
    <text evidence="1">The sequence shown here is derived from an EMBL/GenBank/DDBJ whole genome shotgun (WGS) entry which is preliminary data.</text>
</comment>
<evidence type="ECO:0000313" key="2">
    <source>
        <dbReference type="Proteomes" id="UP000005697"/>
    </source>
</evidence>
<gene>
    <name evidence="1" type="ORF">HMPREF9141_2232</name>
</gene>
<dbReference type="STRING" id="888743.HMPREF9141_2232"/>
<dbReference type="Proteomes" id="UP000005697">
    <property type="component" value="Unassembled WGS sequence"/>
</dbReference>
<proteinExistence type="predicted"/>
<evidence type="ECO:0000313" key="1">
    <source>
        <dbReference type="EMBL" id="EGC19339.1"/>
    </source>
</evidence>
<sequence>MWAACKKAMSFDDRRMREDSKMEEHDKYVRFDWAASRMRPLGTSSEVIARAAGLSLDEIAAI</sequence>
<accession>F0F9G5</accession>
<dbReference type="EMBL" id="AEWX01000029">
    <property type="protein sequence ID" value="EGC19339.1"/>
    <property type="molecule type" value="Genomic_DNA"/>
</dbReference>
<organism evidence="1 2">
    <name type="scientific">Prevotella multiformis DSM 16608</name>
    <dbReference type="NCBI Taxonomy" id="888743"/>
    <lineage>
        <taxon>Bacteria</taxon>
        <taxon>Pseudomonadati</taxon>
        <taxon>Bacteroidota</taxon>
        <taxon>Bacteroidia</taxon>
        <taxon>Bacteroidales</taxon>
        <taxon>Prevotellaceae</taxon>
        <taxon>Prevotella</taxon>
    </lineage>
</organism>
<name>F0F9G5_9BACT</name>
<protein>
    <submittedName>
        <fullName evidence="1">Uncharacterized protein</fullName>
    </submittedName>
</protein>
<dbReference type="HOGENOM" id="CLU_2900442_0_0_10"/>
<dbReference type="AlphaFoldDB" id="F0F9G5"/>
<reference evidence="1 2" key="1">
    <citation type="submission" date="2011-01" db="EMBL/GenBank/DDBJ databases">
        <authorList>
            <person name="Muzny D."/>
            <person name="Qin X."/>
            <person name="Deng J."/>
            <person name="Jiang H."/>
            <person name="Liu Y."/>
            <person name="Qu J."/>
            <person name="Song X.-Z."/>
            <person name="Zhang L."/>
            <person name="Thornton R."/>
            <person name="Coyle M."/>
            <person name="Francisco L."/>
            <person name="Jackson L."/>
            <person name="Javaid M."/>
            <person name="Korchina V."/>
            <person name="Kovar C."/>
            <person name="Mata R."/>
            <person name="Mathew T."/>
            <person name="Ngo R."/>
            <person name="Nguyen L."/>
            <person name="Nguyen N."/>
            <person name="Okwuonu G."/>
            <person name="Ongeri F."/>
            <person name="Pham C."/>
            <person name="Simmons D."/>
            <person name="Wilczek-Boney K."/>
            <person name="Hale W."/>
            <person name="Jakkamsetti A."/>
            <person name="Pham P."/>
            <person name="Ruth R."/>
            <person name="San Lucas F."/>
            <person name="Warren J."/>
            <person name="Zhang J."/>
            <person name="Zhao Z."/>
            <person name="Zhou C."/>
            <person name="Zhu D."/>
            <person name="Lee S."/>
            <person name="Bess C."/>
            <person name="Blankenburg K."/>
            <person name="Forbes L."/>
            <person name="Fu Q."/>
            <person name="Gubbala S."/>
            <person name="Hirani K."/>
            <person name="Jayaseelan J.C."/>
            <person name="Lara F."/>
            <person name="Munidasa M."/>
            <person name="Palculict T."/>
            <person name="Patil S."/>
            <person name="Pu L.-L."/>
            <person name="Saada N."/>
            <person name="Tang L."/>
            <person name="Weissenberger G."/>
            <person name="Zhu Y."/>
            <person name="Hemphill L."/>
            <person name="Shang Y."/>
            <person name="Youmans B."/>
            <person name="Ayvaz T."/>
            <person name="Ross M."/>
            <person name="Santibanez J."/>
            <person name="Aqrawi P."/>
            <person name="Gross S."/>
            <person name="Joshi V."/>
            <person name="Fowler G."/>
            <person name="Nazareth L."/>
            <person name="Reid J."/>
            <person name="Worley K."/>
            <person name="Petrosino J."/>
            <person name="Highlander S."/>
            <person name="Gibbs R."/>
        </authorList>
    </citation>
    <scope>NUCLEOTIDE SEQUENCE [LARGE SCALE GENOMIC DNA]</scope>
    <source>
        <strain evidence="1 2">DSM 16608</strain>
    </source>
</reference>
<keyword evidence="2" id="KW-1185">Reference proteome</keyword>